<sequence>MLKLPNYSCGKRNPERVTNHNKLRTPALKMASSPEAARKMAASPAVPSSMVPEVSVPEVQLLKSALSVVAAALLYVFFACTRGCFQTHRAPCLIQDDLL</sequence>
<protein>
    <submittedName>
        <fullName evidence="2">Uncharacterized protein</fullName>
    </submittedName>
</protein>
<dbReference type="AlphaFoldDB" id="A0A5A9NVY5"/>
<proteinExistence type="predicted"/>
<gene>
    <name evidence="2" type="ORF">E1301_Tti019087</name>
</gene>
<feature type="region of interest" description="Disordered" evidence="1">
    <location>
        <begin position="1"/>
        <end position="23"/>
    </location>
</feature>
<evidence type="ECO:0000313" key="2">
    <source>
        <dbReference type="EMBL" id="KAA0712517.1"/>
    </source>
</evidence>
<name>A0A5A9NVY5_9TELE</name>
<evidence type="ECO:0000256" key="1">
    <source>
        <dbReference type="SAM" id="MobiDB-lite"/>
    </source>
</evidence>
<dbReference type="EMBL" id="SOYY01000014">
    <property type="protein sequence ID" value="KAA0712517.1"/>
    <property type="molecule type" value="Genomic_DNA"/>
</dbReference>
<reference evidence="2 3" key="1">
    <citation type="journal article" date="2019" name="Mol. Ecol. Resour.">
        <title>Chromosome-level genome assembly of Triplophysa tibetana, a fish adapted to the harsh high-altitude environment of the Tibetan Plateau.</title>
        <authorList>
            <person name="Yang X."/>
            <person name="Liu H."/>
            <person name="Ma Z."/>
            <person name="Zou Y."/>
            <person name="Zou M."/>
            <person name="Mao Y."/>
            <person name="Li X."/>
            <person name="Wang H."/>
            <person name="Chen T."/>
            <person name="Wang W."/>
            <person name="Yang R."/>
        </authorList>
    </citation>
    <scope>NUCLEOTIDE SEQUENCE [LARGE SCALE GENOMIC DNA]</scope>
    <source>
        <strain evidence="2">TTIB1903HZAU</strain>
        <tissue evidence="2">Muscle</tissue>
    </source>
</reference>
<keyword evidence="3" id="KW-1185">Reference proteome</keyword>
<comment type="caution">
    <text evidence="2">The sequence shown here is derived from an EMBL/GenBank/DDBJ whole genome shotgun (WGS) entry which is preliminary data.</text>
</comment>
<organism evidence="2 3">
    <name type="scientific">Triplophysa tibetana</name>
    <dbReference type="NCBI Taxonomy" id="1572043"/>
    <lineage>
        <taxon>Eukaryota</taxon>
        <taxon>Metazoa</taxon>
        <taxon>Chordata</taxon>
        <taxon>Craniata</taxon>
        <taxon>Vertebrata</taxon>
        <taxon>Euteleostomi</taxon>
        <taxon>Actinopterygii</taxon>
        <taxon>Neopterygii</taxon>
        <taxon>Teleostei</taxon>
        <taxon>Ostariophysi</taxon>
        <taxon>Cypriniformes</taxon>
        <taxon>Nemacheilidae</taxon>
        <taxon>Triplophysa</taxon>
    </lineage>
</organism>
<evidence type="ECO:0000313" key="3">
    <source>
        <dbReference type="Proteomes" id="UP000324632"/>
    </source>
</evidence>
<dbReference type="Proteomes" id="UP000324632">
    <property type="component" value="Chromosome 14"/>
</dbReference>
<accession>A0A5A9NVY5</accession>